<proteinExistence type="predicted"/>
<dbReference type="PATRIC" id="fig|148814.15.peg.27"/>
<dbReference type="Pfam" id="PF01592">
    <property type="entry name" value="NifU_N"/>
    <property type="match status" value="1"/>
</dbReference>
<dbReference type="Gene3D" id="3.90.1010.10">
    <property type="match status" value="1"/>
</dbReference>
<dbReference type="EMBL" id="JXCY01000001">
    <property type="protein sequence ID" value="KOY77657.1"/>
    <property type="molecule type" value="Genomic_DNA"/>
</dbReference>
<feature type="domain" description="NIF system FeS cluster assembly NifU N-terminal" evidence="1">
    <location>
        <begin position="22"/>
        <end position="121"/>
    </location>
</feature>
<dbReference type="GO" id="GO:0005506">
    <property type="term" value="F:iron ion binding"/>
    <property type="evidence" value="ECO:0007669"/>
    <property type="project" value="InterPro"/>
</dbReference>
<dbReference type="GO" id="GO:0051536">
    <property type="term" value="F:iron-sulfur cluster binding"/>
    <property type="evidence" value="ECO:0007669"/>
    <property type="project" value="InterPro"/>
</dbReference>
<dbReference type="CDD" id="cd06664">
    <property type="entry name" value="IscU_like"/>
    <property type="match status" value="1"/>
</dbReference>
<evidence type="ECO:0000313" key="2">
    <source>
        <dbReference type="EMBL" id="KOY77657.1"/>
    </source>
</evidence>
<dbReference type="GO" id="GO:0016226">
    <property type="term" value="P:iron-sulfur cluster assembly"/>
    <property type="evidence" value="ECO:0007669"/>
    <property type="project" value="InterPro"/>
</dbReference>
<gene>
    <name evidence="2" type="ORF">RZ71_04900</name>
</gene>
<dbReference type="NCBIfam" id="TIGR01994">
    <property type="entry name" value="SUF_scaf_2"/>
    <property type="match status" value="1"/>
</dbReference>
<keyword evidence="3" id="KW-1185">Reference proteome</keyword>
<dbReference type="RefSeq" id="WP_053791260.1">
    <property type="nucleotide sequence ID" value="NZ_JXCY01000001.1"/>
</dbReference>
<organism evidence="2 3">
    <name type="scientific">Apilactobacillus kunkeei</name>
    <dbReference type="NCBI Taxonomy" id="148814"/>
    <lineage>
        <taxon>Bacteria</taxon>
        <taxon>Bacillati</taxon>
        <taxon>Bacillota</taxon>
        <taxon>Bacilli</taxon>
        <taxon>Lactobacillales</taxon>
        <taxon>Lactobacillaceae</taxon>
        <taxon>Apilactobacillus</taxon>
    </lineage>
</organism>
<dbReference type="AlphaFoldDB" id="A0A0M9DDS8"/>
<sequence length="140" mass="15723">MDLSNIYQRIIMQKAGECPNNNQFDSDVHLTNPTCGDDIMMAADEKQPNVENLQVACDGCIICKGATKMMLEAIQDKSADQINELVLNMSKMMTHEDFDEELLGDLVAFQSVVHLPIRIKCAMLPFKAIYQLINGDDINR</sequence>
<accession>A0A0M9DDS8</accession>
<name>A0A0M9DDS8_9LACO</name>
<protein>
    <recommendedName>
        <fullName evidence="1">NIF system FeS cluster assembly NifU N-terminal domain-containing protein</fullName>
    </recommendedName>
</protein>
<dbReference type="InterPro" id="IPR002871">
    <property type="entry name" value="NIF_FeS_clus_asmbl_NifU_N"/>
</dbReference>
<reference evidence="2 3" key="1">
    <citation type="journal article" date="2015" name="Genome Biol. Evol.">
        <title>Functionally Structured Genomes in Lactobacillus kunkeei Colonizing the Honey Crop and Food Products of Honeybees and Stingless Bees.</title>
        <authorList>
            <person name="Tamarit D."/>
            <person name="Ellegaard K.M."/>
            <person name="Wikander J."/>
            <person name="Olofsson T."/>
            <person name="Vasquez A."/>
            <person name="Andersson S.G."/>
        </authorList>
    </citation>
    <scope>NUCLEOTIDE SEQUENCE [LARGE SCALE GENOMIC DNA]</scope>
    <source>
        <strain evidence="2 3">LAko</strain>
    </source>
</reference>
<comment type="caution">
    <text evidence="2">The sequence shown here is derived from an EMBL/GenBank/DDBJ whole genome shotgun (WGS) entry which is preliminary data.</text>
</comment>
<evidence type="ECO:0000259" key="1">
    <source>
        <dbReference type="Pfam" id="PF01592"/>
    </source>
</evidence>
<dbReference type="Proteomes" id="UP000037778">
    <property type="component" value="Unassembled WGS sequence"/>
</dbReference>
<evidence type="ECO:0000313" key="3">
    <source>
        <dbReference type="Proteomes" id="UP000037778"/>
    </source>
</evidence>
<dbReference type="SUPFAM" id="SSF82649">
    <property type="entry name" value="SufE/NifU"/>
    <property type="match status" value="1"/>
</dbReference>